<feature type="region of interest" description="Disordered" evidence="1">
    <location>
        <begin position="70"/>
        <end position="177"/>
    </location>
</feature>
<evidence type="ECO:0000313" key="3">
    <source>
        <dbReference type="Proteomes" id="UP000076858"/>
    </source>
</evidence>
<dbReference type="EMBL" id="LRGB01004024">
    <property type="protein sequence ID" value="KZS02581.1"/>
    <property type="molecule type" value="Genomic_DNA"/>
</dbReference>
<gene>
    <name evidence="2" type="ORF">APZ42_000321</name>
</gene>
<dbReference type="Proteomes" id="UP000076858">
    <property type="component" value="Unassembled WGS sequence"/>
</dbReference>
<feature type="compositionally biased region" description="Polar residues" evidence="1">
    <location>
        <begin position="102"/>
        <end position="125"/>
    </location>
</feature>
<keyword evidence="3" id="KW-1185">Reference proteome</keyword>
<dbReference type="AlphaFoldDB" id="A0A162C9M4"/>
<evidence type="ECO:0000256" key="1">
    <source>
        <dbReference type="SAM" id="MobiDB-lite"/>
    </source>
</evidence>
<feature type="non-terminal residue" evidence="2">
    <location>
        <position position="177"/>
    </location>
</feature>
<reference evidence="2 3" key="1">
    <citation type="submission" date="2016-03" db="EMBL/GenBank/DDBJ databases">
        <title>EvidentialGene: Evidence-directed Construction of Genes on Genomes.</title>
        <authorList>
            <person name="Gilbert D.G."/>
            <person name="Choi J.-H."/>
            <person name="Mockaitis K."/>
            <person name="Colbourne J."/>
            <person name="Pfrender M."/>
        </authorList>
    </citation>
    <scope>NUCLEOTIDE SEQUENCE [LARGE SCALE GENOMIC DNA]</scope>
    <source>
        <strain evidence="2 3">Xinb3</strain>
        <tissue evidence="2">Complete organism</tissue>
    </source>
</reference>
<organism evidence="2 3">
    <name type="scientific">Daphnia magna</name>
    <dbReference type="NCBI Taxonomy" id="35525"/>
    <lineage>
        <taxon>Eukaryota</taxon>
        <taxon>Metazoa</taxon>
        <taxon>Ecdysozoa</taxon>
        <taxon>Arthropoda</taxon>
        <taxon>Crustacea</taxon>
        <taxon>Branchiopoda</taxon>
        <taxon>Diplostraca</taxon>
        <taxon>Cladocera</taxon>
        <taxon>Anomopoda</taxon>
        <taxon>Daphniidae</taxon>
        <taxon>Daphnia</taxon>
    </lineage>
</organism>
<proteinExistence type="predicted"/>
<evidence type="ECO:0000313" key="2">
    <source>
        <dbReference type="EMBL" id="KZS02581.1"/>
    </source>
</evidence>
<name>A0A162C9M4_9CRUS</name>
<feature type="non-terminal residue" evidence="2">
    <location>
        <position position="1"/>
    </location>
</feature>
<comment type="caution">
    <text evidence="2">The sequence shown here is derived from an EMBL/GenBank/DDBJ whole genome shotgun (WGS) entry which is preliminary data.</text>
</comment>
<feature type="compositionally biased region" description="Polar residues" evidence="1">
    <location>
        <begin position="163"/>
        <end position="177"/>
    </location>
</feature>
<feature type="compositionally biased region" description="Polar residues" evidence="1">
    <location>
        <begin position="133"/>
        <end position="142"/>
    </location>
</feature>
<sequence>IISKSNYCHDAREDLSRAEQHSDLNTDNELHGMQIDHSGRKTSSRVRRPRECYSPLLSKRFHSAIVGAVTEKEDSSFSDSEEDEQLPSLPASLLRGNCVDGPSSNSTTGPASVQNYSITGPSSAHNYPGAGKSSVQNYSTAGPSPLHHYPTPGLSPVHHYSTAGPTSLQDYPTAGSS</sequence>
<accession>A0A162C9M4</accession>
<feature type="region of interest" description="Disordered" evidence="1">
    <location>
        <begin position="24"/>
        <end position="49"/>
    </location>
</feature>
<protein>
    <submittedName>
        <fullName evidence="2">Uncharacterized protein</fullName>
    </submittedName>
</protein>